<dbReference type="EMBL" id="QGGO01000028">
    <property type="protein sequence ID" value="PWK18886.1"/>
    <property type="molecule type" value="Genomic_DNA"/>
</dbReference>
<evidence type="ECO:0008006" key="3">
    <source>
        <dbReference type="Google" id="ProtNLM"/>
    </source>
</evidence>
<dbReference type="AlphaFoldDB" id="A0A316DMD8"/>
<keyword evidence="2" id="KW-1185">Reference proteome</keyword>
<evidence type="ECO:0000313" key="2">
    <source>
        <dbReference type="Proteomes" id="UP000245489"/>
    </source>
</evidence>
<gene>
    <name evidence="1" type="ORF">LV89_04021</name>
</gene>
<organism evidence="1 2">
    <name type="scientific">Arcicella aurantiaca</name>
    <dbReference type="NCBI Taxonomy" id="591202"/>
    <lineage>
        <taxon>Bacteria</taxon>
        <taxon>Pseudomonadati</taxon>
        <taxon>Bacteroidota</taxon>
        <taxon>Cytophagia</taxon>
        <taxon>Cytophagales</taxon>
        <taxon>Flectobacillaceae</taxon>
        <taxon>Arcicella</taxon>
    </lineage>
</organism>
<sequence length="154" mass="17883">MKTKIVATLFIFITLITGCNFSDDKSQASYKELEKTISTLELNKKFKIKEIDIADFTQSDTIAIHNFPNKPTLKTRKLSVDYKLKITGENDDFTAQSIVTSNDSLHWQVQQLTITDRKKTESSKKEINYIWDLVKGSKKRYELSHQVKIKQYIN</sequence>
<evidence type="ECO:0000313" key="1">
    <source>
        <dbReference type="EMBL" id="PWK18886.1"/>
    </source>
</evidence>
<dbReference type="RefSeq" id="WP_146199217.1">
    <property type="nucleotide sequence ID" value="NZ_QGGO01000028.1"/>
</dbReference>
<comment type="caution">
    <text evidence="1">The sequence shown here is derived from an EMBL/GenBank/DDBJ whole genome shotgun (WGS) entry which is preliminary data.</text>
</comment>
<accession>A0A316DMD8</accession>
<proteinExistence type="predicted"/>
<name>A0A316DMD8_9BACT</name>
<protein>
    <recommendedName>
        <fullName evidence="3">Lipoprotein</fullName>
    </recommendedName>
</protein>
<dbReference type="PROSITE" id="PS51257">
    <property type="entry name" value="PROKAR_LIPOPROTEIN"/>
    <property type="match status" value="1"/>
</dbReference>
<reference evidence="1 2" key="1">
    <citation type="submission" date="2018-05" db="EMBL/GenBank/DDBJ databases">
        <title>Genomic Encyclopedia of Archaeal and Bacterial Type Strains, Phase II (KMG-II): from individual species to whole genera.</title>
        <authorList>
            <person name="Goeker M."/>
        </authorList>
    </citation>
    <scope>NUCLEOTIDE SEQUENCE [LARGE SCALE GENOMIC DNA]</scope>
    <source>
        <strain evidence="1 2">DSM 22214</strain>
    </source>
</reference>
<dbReference type="Proteomes" id="UP000245489">
    <property type="component" value="Unassembled WGS sequence"/>
</dbReference>